<dbReference type="GO" id="GO:0000455">
    <property type="term" value="P:enzyme-directed rRNA pseudouridine synthesis"/>
    <property type="evidence" value="ECO:0007669"/>
    <property type="project" value="UniProtKB-ARBA"/>
</dbReference>
<dbReference type="EMBL" id="LIAS01000007">
    <property type="protein sequence ID" value="KRO31282.1"/>
    <property type="molecule type" value="Genomic_DNA"/>
</dbReference>
<dbReference type="CDD" id="cd02870">
    <property type="entry name" value="PseudoU_synth_RsuA_like"/>
    <property type="match status" value="1"/>
</dbReference>
<dbReference type="Gene3D" id="3.10.290.10">
    <property type="entry name" value="RNA-binding S4 domain"/>
    <property type="match status" value="1"/>
</dbReference>
<accession>A0A0R2P2R1</accession>
<dbReference type="PANTHER" id="PTHR47683:SF2">
    <property type="entry name" value="RNA-BINDING S4 DOMAIN-CONTAINING PROTEIN"/>
    <property type="match status" value="1"/>
</dbReference>
<dbReference type="GO" id="GO:0003723">
    <property type="term" value="F:RNA binding"/>
    <property type="evidence" value="ECO:0007669"/>
    <property type="project" value="UniProtKB-KW"/>
</dbReference>
<dbReference type="SUPFAM" id="SSF55120">
    <property type="entry name" value="Pseudouridine synthase"/>
    <property type="match status" value="1"/>
</dbReference>
<reference evidence="7 8" key="1">
    <citation type="submission" date="2015-10" db="EMBL/GenBank/DDBJ databases">
        <title>Metagenome-Assembled Genomes uncover a global brackish microbiome.</title>
        <authorList>
            <person name="Hugerth L.W."/>
            <person name="Larsson J."/>
            <person name="Alneberg J."/>
            <person name="Lindh M.V."/>
            <person name="Legrand C."/>
            <person name="Pinhassi J."/>
            <person name="Andersson A.F."/>
        </authorList>
    </citation>
    <scope>NUCLEOTIDE SEQUENCE [LARGE SCALE GENOMIC DNA]</scope>
    <source>
        <strain evidence="7">BACL2 MAG-120802-bin41</strain>
    </source>
</reference>
<evidence type="ECO:0000313" key="8">
    <source>
        <dbReference type="Proteomes" id="UP000053941"/>
    </source>
</evidence>
<dbReference type="EC" id="5.4.99.-" evidence="5"/>
<dbReference type="InterPro" id="IPR018496">
    <property type="entry name" value="PsdUridine_synth_RsuA/RluB_CS"/>
</dbReference>
<dbReference type="SUPFAM" id="SSF55174">
    <property type="entry name" value="Alpha-L RNA-binding motif"/>
    <property type="match status" value="1"/>
</dbReference>
<comment type="similarity">
    <text evidence="2 5">Belongs to the pseudouridine synthase RsuA family.</text>
</comment>
<comment type="caution">
    <text evidence="7">The sequence shown here is derived from an EMBL/GenBank/DDBJ whole genome shotgun (WGS) entry which is preliminary data.</text>
</comment>
<dbReference type="InterPro" id="IPR050343">
    <property type="entry name" value="RsuA_PseudoU_synthase"/>
</dbReference>
<organism evidence="7 8">
    <name type="scientific">Actinobacteria bacterium BACL2 MAG-120802-bin41</name>
    <dbReference type="NCBI Taxonomy" id="1655568"/>
    <lineage>
        <taxon>Bacteria</taxon>
        <taxon>Bacillati</taxon>
        <taxon>Actinomycetota</taxon>
        <taxon>Actinomycetes</taxon>
        <taxon>Actinomycetes incertae sedis</taxon>
        <taxon>ac1 cluster</taxon>
    </lineage>
</organism>
<dbReference type="InterPro" id="IPR000748">
    <property type="entry name" value="PsdUridine_synth_RsuA/RluB/E/F"/>
</dbReference>
<proteinExistence type="inferred from homology"/>
<dbReference type="InterPro" id="IPR042092">
    <property type="entry name" value="PsdUridine_s_RsuA/RluB/E/F_cat"/>
</dbReference>
<dbReference type="PANTHER" id="PTHR47683">
    <property type="entry name" value="PSEUDOURIDINE SYNTHASE FAMILY PROTEIN-RELATED"/>
    <property type="match status" value="1"/>
</dbReference>
<keyword evidence="4" id="KW-0694">RNA-binding</keyword>
<dbReference type="InterPro" id="IPR006145">
    <property type="entry name" value="PsdUridine_synth_RsuA/RluA"/>
</dbReference>
<dbReference type="PROSITE" id="PS50889">
    <property type="entry name" value="S4"/>
    <property type="match status" value="1"/>
</dbReference>
<dbReference type="AlphaFoldDB" id="A0A0R2P2R1"/>
<sequence>MAELVRLQKFMADCGVASRRACEELIEQGRVKVDGKVIRTQGLKIDPIKTKVEVDNETITAVKTKTYLAFHKPLGILSTMSDPEGRPCLSDYFIDWKERLFHVGRLDKESEGLIIVTNDGQWAHEATHPSFEVKKTYLVATEETLPRSAFDLLSRGVELDDGLARPLAVNRFGGFIEIVIHEGRNHVVRRIFDEIGFPVTRLIRTAFGSIKLGELPSGKWRALNEVEITNL</sequence>
<dbReference type="Pfam" id="PF01479">
    <property type="entry name" value="S4"/>
    <property type="match status" value="1"/>
</dbReference>
<dbReference type="Gene3D" id="3.30.70.580">
    <property type="entry name" value="Pseudouridine synthase I, catalytic domain, N-terminal subdomain"/>
    <property type="match status" value="1"/>
</dbReference>
<gene>
    <name evidence="7" type="ORF">ABR60_03880</name>
</gene>
<evidence type="ECO:0000256" key="3">
    <source>
        <dbReference type="ARBA" id="ARBA00023235"/>
    </source>
</evidence>
<dbReference type="GO" id="GO:0120159">
    <property type="term" value="F:rRNA pseudouridine synthase activity"/>
    <property type="evidence" value="ECO:0007669"/>
    <property type="project" value="UniProtKB-ARBA"/>
</dbReference>
<name>A0A0R2P2R1_9ACTN</name>
<dbReference type="InterPro" id="IPR036986">
    <property type="entry name" value="S4_RNA-bd_sf"/>
</dbReference>
<evidence type="ECO:0000256" key="2">
    <source>
        <dbReference type="ARBA" id="ARBA00008348"/>
    </source>
</evidence>
<evidence type="ECO:0000256" key="1">
    <source>
        <dbReference type="ARBA" id="ARBA00000073"/>
    </source>
</evidence>
<evidence type="ECO:0000256" key="5">
    <source>
        <dbReference type="RuleBase" id="RU003887"/>
    </source>
</evidence>
<dbReference type="Proteomes" id="UP000053941">
    <property type="component" value="Unassembled WGS sequence"/>
</dbReference>
<dbReference type="Pfam" id="PF00849">
    <property type="entry name" value="PseudoU_synth_2"/>
    <property type="match status" value="1"/>
</dbReference>
<dbReference type="InterPro" id="IPR020094">
    <property type="entry name" value="TruA/RsuA/RluB/E/F_N"/>
</dbReference>
<evidence type="ECO:0000259" key="6">
    <source>
        <dbReference type="SMART" id="SM00363"/>
    </source>
</evidence>
<dbReference type="InterPro" id="IPR020103">
    <property type="entry name" value="PsdUridine_synth_cat_dom_sf"/>
</dbReference>
<dbReference type="InterPro" id="IPR002942">
    <property type="entry name" value="S4_RNA-bd"/>
</dbReference>
<protein>
    <recommendedName>
        <fullName evidence="5">Pseudouridine synthase</fullName>
        <ecNumber evidence="5">5.4.99.-</ecNumber>
    </recommendedName>
</protein>
<evidence type="ECO:0000313" key="7">
    <source>
        <dbReference type="EMBL" id="KRO31282.1"/>
    </source>
</evidence>
<feature type="domain" description="RNA-binding S4" evidence="6">
    <location>
        <begin position="5"/>
        <end position="63"/>
    </location>
</feature>
<dbReference type="PROSITE" id="PS01149">
    <property type="entry name" value="PSI_RSU"/>
    <property type="match status" value="1"/>
</dbReference>
<dbReference type="CDD" id="cd00165">
    <property type="entry name" value="S4"/>
    <property type="match status" value="1"/>
</dbReference>
<dbReference type="SMART" id="SM00363">
    <property type="entry name" value="S4"/>
    <property type="match status" value="1"/>
</dbReference>
<dbReference type="FunFam" id="3.10.290.10:FF:000003">
    <property type="entry name" value="Pseudouridine synthase"/>
    <property type="match status" value="1"/>
</dbReference>
<dbReference type="NCBIfam" id="TIGR00093">
    <property type="entry name" value="pseudouridine synthase"/>
    <property type="match status" value="1"/>
</dbReference>
<dbReference type="Gene3D" id="3.30.70.1560">
    <property type="entry name" value="Alpha-L RNA-binding motif"/>
    <property type="match status" value="1"/>
</dbReference>
<evidence type="ECO:0000256" key="4">
    <source>
        <dbReference type="PROSITE-ProRule" id="PRU00182"/>
    </source>
</evidence>
<comment type="catalytic activity">
    <reaction evidence="1">
        <text>a uridine in RNA = a pseudouridine in RNA</text>
        <dbReference type="Rhea" id="RHEA:48348"/>
        <dbReference type="Rhea" id="RHEA-COMP:12068"/>
        <dbReference type="Rhea" id="RHEA-COMP:12069"/>
        <dbReference type="ChEBI" id="CHEBI:65314"/>
        <dbReference type="ChEBI" id="CHEBI:65315"/>
    </reaction>
</comment>
<keyword evidence="3 5" id="KW-0413">Isomerase</keyword>